<protein>
    <recommendedName>
        <fullName evidence="2">Alpha/beta hydrolase fold-3 domain-containing protein</fullName>
    </recommendedName>
</protein>
<name>A0A8H4N7G3_9PEZI</name>
<dbReference type="Pfam" id="PF07859">
    <property type="entry name" value="Abhydrolase_3"/>
    <property type="match status" value="1"/>
</dbReference>
<feature type="domain" description="Alpha/beta hydrolase fold-3" evidence="2">
    <location>
        <begin position="92"/>
        <end position="308"/>
    </location>
</feature>
<dbReference type="SUPFAM" id="SSF53474">
    <property type="entry name" value="alpha/beta-Hydrolases"/>
    <property type="match status" value="1"/>
</dbReference>
<gene>
    <name evidence="3" type="ORF">GTA08_BOTSDO12048</name>
</gene>
<evidence type="ECO:0000256" key="1">
    <source>
        <dbReference type="ARBA" id="ARBA00022801"/>
    </source>
</evidence>
<dbReference type="InterPro" id="IPR050300">
    <property type="entry name" value="GDXG_lipolytic_enzyme"/>
</dbReference>
<dbReference type="OrthoDB" id="408631at2759"/>
<comment type="caution">
    <text evidence="3">The sequence shown here is derived from an EMBL/GenBank/DDBJ whole genome shotgun (WGS) entry which is preliminary data.</text>
</comment>
<evidence type="ECO:0000259" key="2">
    <source>
        <dbReference type="Pfam" id="PF07859"/>
    </source>
</evidence>
<dbReference type="PANTHER" id="PTHR48081:SF8">
    <property type="entry name" value="ALPHA_BETA HYDROLASE FOLD-3 DOMAIN-CONTAINING PROTEIN-RELATED"/>
    <property type="match status" value="1"/>
</dbReference>
<accession>A0A8H4N7G3</accession>
<dbReference type="Gene3D" id="3.40.50.1820">
    <property type="entry name" value="alpha/beta hydrolase"/>
    <property type="match status" value="1"/>
</dbReference>
<reference evidence="3" key="1">
    <citation type="submission" date="2020-04" db="EMBL/GenBank/DDBJ databases">
        <title>Genome Assembly and Annotation of Botryosphaeria dothidea sdau 11-99, a Latent Pathogen of Apple Fruit Ring Rot in China.</title>
        <authorList>
            <person name="Yu C."/>
            <person name="Diao Y."/>
            <person name="Lu Q."/>
            <person name="Zhao J."/>
            <person name="Cui S."/>
            <person name="Peng C."/>
            <person name="He B."/>
            <person name="Liu H."/>
        </authorList>
    </citation>
    <scope>NUCLEOTIDE SEQUENCE [LARGE SCALE GENOMIC DNA]</scope>
    <source>
        <strain evidence="3">Sdau11-99</strain>
    </source>
</reference>
<organism evidence="3 4">
    <name type="scientific">Botryosphaeria dothidea</name>
    <dbReference type="NCBI Taxonomy" id="55169"/>
    <lineage>
        <taxon>Eukaryota</taxon>
        <taxon>Fungi</taxon>
        <taxon>Dikarya</taxon>
        <taxon>Ascomycota</taxon>
        <taxon>Pezizomycotina</taxon>
        <taxon>Dothideomycetes</taxon>
        <taxon>Dothideomycetes incertae sedis</taxon>
        <taxon>Botryosphaeriales</taxon>
        <taxon>Botryosphaeriaceae</taxon>
        <taxon>Botryosphaeria</taxon>
    </lineage>
</organism>
<dbReference type="EMBL" id="WWBZ02000007">
    <property type="protein sequence ID" value="KAF4311920.1"/>
    <property type="molecule type" value="Genomic_DNA"/>
</dbReference>
<dbReference type="InterPro" id="IPR029058">
    <property type="entry name" value="AB_hydrolase_fold"/>
</dbReference>
<dbReference type="PANTHER" id="PTHR48081">
    <property type="entry name" value="AB HYDROLASE SUPERFAMILY PROTEIN C4A8.06C"/>
    <property type="match status" value="1"/>
</dbReference>
<dbReference type="InterPro" id="IPR013094">
    <property type="entry name" value="AB_hydrolase_3"/>
</dbReference>
<keyword evidence="1" id="KW-0378">Hydrolase</keyword>
<evidence type="ECO:0000313" key="3">
    <source>
        <dbReference type="EMBL" id="KAF4311920.1"/>
    </source>
</evidence>
<dbReference type="Proteomes" id="UP000572817">
    <property type="component" value="Unassembled WGS sequence"/>
</dbReference>
<sequence length="341" mass="37442">MAENWEDLGKKDPKYQKAYDTLLETPRPAGPEELRAIYGAVKSANGGNCSSYEDNGRIISEDISIPLRDGATTTARLHRRKQAVAEPAPLAVIIHGGGYITGDRFDESWTCQMLVEEIGAVALAIEYRLAPEHPFPIPILDVWDAVKWAAQNASTLGANPTTAGFIVGGNSAGGNMAIVVGHLSKKENFSPPITGLAIQVPAISGEAGLPEYLRPELRSHEGCRVDAPIMNSNDVRMFYGHYNPDYASHLFNPWAPGADLSGYPPVFFQIAGMDPLRDEGLLLERHLRQECGVATQLKVYPALPHAFWFIPLPELAHAADQAREDYAQGVRWLIERKKHNK</sequence>
<dbReference type="GO" id="GO:0016787">
    <property type="term" value="F:hydrolase activity"/>
    <property type="evidence" value="ECO:0007669"/>
    <property type="project" value="UniProtKB-KW"/>
</dbReference>
<proteinExistence type="predicted"/>
<dbReference type="AlphaFoldDB" id="A0A8H4N7G3"/>
<evidence type="ECO:0000313" key="4">
    <source>
        <dbReference type="Proteomes" id="UP000572817"/>
    </source>
</evidence>
<keyword evidence="4" id="KW-1185">Reference proteome</keyword>